<dbReference type="Proteomes" id="UP000245845">
    <property type="component" value="Unassembled WGS sequence"/>
</dbReference>
<keyword evidence="2" id="KW-0560">Oxidoreductase</keyword>
<proteinExistence type="inferred from homology"/>
<keyword evidence="5" id="KW-1185">Reference proteome</keyword>
<evidence type="ECO:0000259" key="3">
    <source>
        <dbReference type="Pfam" id="PF04321"/>
    </source>
</evidence>
<dbReference type="UniPathway" id="UPA00124"/>
<dbReference type="Gene3D" id="3.90.25.10">
    <property type="entry name" value="UDP-galactose 4-epimerase, domain 1"/>
    <property type="match status" value="1"/>
</dbReference>
<dbReference type="PANTHER" id="PTHR10491">
    <property type="entry name" value="DTDP-4-DEHYDRORHAMNOSE REDUCTASE"/>
    <property type="match status" value="1"/>
</dbReference>
<evidence type="ECO:0000313" key="5">
    <source>
        <dbReference type="Proteomes" id="UP000245845"/>
    </source>
</evidence>
<dbReference type="EC" id="1.1.1.133" evidence="2"/>
<evidence type="ECO:0000256" key="2">
    <source>
        <dbReference type="RuleBase" id="RU364082"/>
    </source>
</evidence>
<dbReference type="AlphaFoldDB" id="A0A2Y9BAQ7"/>
<sequence>MGYDYGKIWVAGAAGRVGTMIRNMLDMRDVELFETDIEDLDITCAGDVNLFGSRNRPNTIINCAGMTDVQACEGNVEEAYKVNALGARNLSAIARKIDARIIQISTDDIFWDTNEQSHHEFDTPNPRTVYGKSKLAGENFVKELAPKHLIIRSSWVYGAEGSNFVNSIIEQAGKGMRIEAAVDDFACPTSAKELSRVILRLIQAEQEGIYHAVCAGHCSRYALAQEILRLLGREEVELVPIKMGGRQPGFEGPEYTVLDNMMLRMCGIQQPSGWKEALREYVADYVSDYSTANENKRKERGM</sequence>
<reference evidence="4 5" key="1">
    <citation type="submission" date="2018-05" db="EMBL/GenBank/DDBJ databases">
        <title>The Hungate 1000. A catalogue of reference genomes from the rumen microbiome.</title>
        <authorList>
            <person name="Kelly W."/>
        </authorList>
    </citation>
    <scope>NUCLEOTIDE SEQUENCE [LARGE SCALE GENOMIC DNA]</scope>
    <source>
        <strain evidence="4 5">NLAE-zl-C242</strain>
    </source>
</reference>
<protein>
    <recommendedName>
        <fullName evidence="2">dTDP-4-dehydrorhamnose reductase</fullName>
        <ecNumber evidence="2">1.1.1.133</ecNumber>
    </recommendedName>
</protein>
<feature type="domain" description="RmlD-like substrate binding" evidence="3">
    <location>
        <begin position="7"/>
        <end position="285"/>
    </location>
</feature>
<organism evidence="4 5">
    <name type="scientific">Faecalicatena orotica</name>
    <dbReference type="NCBI Taxonomy" id="1544"/>
    <lineage>
        <taxon>Bacteria</taxon>
        <taxon>Bacillati</taxon>
        <taxon>Bacillota</taxon>
        <taxon>Clostridia</taxon>
        <taxon>Lachnospirales</taxon>
        <taxon>Lachnospiraceae</taxon>
        <taxon>Faecalicatena</taxon>
    </lineage>
</organism>
<dbReference type="GO" id="GO:0008831">
    <property type="term" value="F:dTDP-4-dehydrorhamnose reductase activity"/>
    <property type="evidence" value="ECO:0007669"/>
    <property type="project" value="UniProtKB-EC"/>
</dbReference>
<dbReference type="InterPro" id="IPR005913">
    <property type="entry name" value="dTDP_dehydrorham_reduct"/>
</dbReference>
<name>A0A2Y9BAQ7_9FIRM</name>
<dbReference type="GO" id="GO:0019305">
    <property type="term" value="P:dTDP-rhamnose biosynthetic process"/>
    <property type="evidence" value="ECO:0007669"/>
    <property type="project" value="UniProtKB-UniPathway"/>
</dbReference>
<dbReference type="SUPFAM" id="SSF51735">
    <property type="entry name" value="NAD(P)-binding Rossmann-fold domains"/>
    <property type="match status" value="1"/>
</dbReference>
<dbReference type="EMBL" id="QGDL01000001">
    <property type="protein sequence ID" value="PWJ32014.1"/>
    <property type="molecule type" value="Genomic_DNA"/>
</dbReference>
<dbReference type="NCBIfam" id="TIGR01214">
    <property type="entry name" value="rmlD"/>
    <property type="match status" value="1"/>
</dbReference>
<dbReference type="PANTHER" id="PTHR10491:SF4">
    <property type="entry name" value="METHIONINE ADENOSYLTRANSFERASE 2 SUBUNIT BETA"/>
    <property type="match status" value="1"/>
</dbReference>
<dbReference type="InterPro" id="IPR029903">
    <property type="entry name" value="RmlD-like-bd"/>
</dbReference>
<dbReference type="Pfam" id="PF04321">
    <property type="entry name" value="RmlD_sub_bind"/>
    <property type="match status" value="1"/>
</dbReference>
<accession>A0A2Y9BAQ7</accession>
<keyword evidence="2" id="KW-0521">NADP</keyword>
<comment type="pathway">
    <text evidence="2">Carbohydrate biosynthesis; dTDP-L-rhamnose biosynthesis.</text>
</comment>
<gene>
    <name evidence="4" type="ORF">A8806_101301</name>
</gene>
<dbReference type="CDD" id="cd05254">
    <property type="entry name" value="dTDP_HR_like_SDR_e"/>
    <property type="match status" value="1"/>
</dbReference>
<dbReference type="Gene3D" id="3.40.50.720">
    <property type="entry name" value="NAD(P)-binding Rossmann-like Domain"/>
    <property type="match status" value="1"/>
</dbReference>
<dbReference type="InterPro" id="IPR036291">
    <property type="entry name" value="NAD(P)-bd_dom_sf"/>
</dbReference>
<dbReference type="GO" id="GO:0005829">
    <property type="term" value="C:cytosol"/>
    <property type="evidence" value="ECO:0007669"/>
    <property type="project" value="TreeGrafter"/>
</dbReference>
<evidence type="ECO:0000256" key="1">
    <source>
        <dbReference type="ARBA" id="ARBA00010944"/>
    </source>
</evidence>
<dbReference type="OrthoDB" id="9803892at2"/>
<comment type="caution">
    <text evidence="4">The sequence shown here is derived from an EMBL/GenBank/DDBJ whole genome shotgun (WGS) entry which is preliminary data.</text>
</comment>
<comment type="similarity">
    <text evidence="1 2">Belongs to the dTDP-4-dehydrorhamnose reductase family.</text>
</comment>
<evidence type="ECO:0000313" key="4">
    <source>
        <dbReference type="EMBL" id="PWJ32014.1"/>
    </source>
</evidence>
<comment type="function">
    <text evidence="2">Catalyzes the reduction of dTDP-6-deoxy-L-lyxo-4-hexulose to yield dTDP-L-rhamnose.</text>
</comment>